<gene>
    <name evidence="1" type="ORF">NQ314_019552</name>
</gene>
<protein>
    <submittedName>
        <fullName evidence="1">Uncharacterized protein</fullName>
    </submittedName>
</protein>
<accession>A0AAV8WNQ7</accession>
<reference evidence="1" key="1">
    <citation type="journal article" date="2023" name="Insect Mol. Biol.">
        <title>Genome sequencing provides insights into the evolution of gene families encoding plant cell wall-degrading enzymes in longhorned beetles.</title>
        <authorList>
            <person name="Shin N.R."/>
            <person name="Okamura Y."/>
            <person name="Kirsch R."/>
            <person name="Pauchet Y."/>
        </authorList>
    </citation>
    <scope>NUCLEOTIDE SEQUENCE</scope>
    <source>
        <strain evidence="1">RBIC_L_NR</strain>
    </source>
</reference>
<keyword evidence="2" id="KW-1185">Reference proteome</keyword>
<dbReference type="Proteomes" id="UP001162156">
    <property type="component" value="Unassembled WGS sequence"/>
</dbReference>
<dbReference type="EMBL" id="JANEYF010005505">
    <property type="protein sequence ID" value="KAJ8927922.1"/>
    <property type="molecule type" value="Genomic_DNA"/>
</dbReference>
<name>A0AAV8WNQ7_9CUCU</name>
<dbReference type="AlphaFoldDB" id="A0AAV8WNQ7"/>
<organism evidence="1 2">
    <name type="scientific">Rhamnusium bicolor</name>
    <dbReference type="NCBI Taxonomy" id="1586634"/>
    <lineage>
        <taxon>Eukaryota</taxon>
        <taxon>Metazoa</taxon>
        <taxon>Ecdysozoa</taxon>
        <taxon>Arthropoda</taxon>
        <taxon>Hexapoda</taxon>
        <taxon>Insecta</taxon>
        <taxon>Pterygota</taxon>
        <taxon>Neoptera</taxon>
        <taxon>Endopterygota</taxon>
        <taxon>Coleoptera</taxon>
        <taxon>Polyphaga</taxon>
        <taxon>Cucujiformia</taxon>
        <taxon>Chrysomeloidea</taxon>
        <taxon>Cerambycidae</taxon>
        <taxon>Lepturinae</taxon>
        <taxon>Rhagiini</taxon>
        <taxon>Rhamnusium</taxon>
    </lineage>
</organism>
<evidence type="ECO:0000313" key="2">
    <source>
        <dbReference type="Proteomes" id="UP001162156"/>
    </source>
</evidence>
<evidence type="ECO:0000313" key="1">
    <source>
        <dbReference type="EMBL" id="KAJ8927922.1"/>
    </source>
</evidence>
<comment type="caution">
    <text evidence="1">The sequence shown here is derived from an EMBL/GenBank/DDBJ whole genome shotgun (WGS) entry which is preliminary data.</text>
</comment>
<sequence>MEKVLNSGTRYNSINIKLVILGIPPIMTGEEITNTEDYLTMASYLTQVYDTFRGEIPHIKQPKLVSET</sequence>
<proteinExistence type="predicted"/>